<feature type="compositionally biased region" description="Low complexity" evidence="1">
    <location>
        <begin position="307"/>
        <end position="318"/>
    </location>
</feature>
<feature type="transmembrane region" description="Helical" evidence="2">
    <location>
        <begin position="37"/>
        <end position="60"/>
    </location>
</feature>
<evidence type="ECO:0000313" key="3">
    <source>
        <dbReference type="EMBL" id="EHK83286.1"/>
    </source>
</evidence>
<feature type="transmembrane region" description="Helical" evidence="2">
    <location>
        <begin position="188"/>
        <end position="207"/>
    </location>
</feature>
<evidence type="ECO:0000256" key="1">
    <source>
        <dbReference type="SAM" id="MobiDB-lite"/>
    </source>
</evidence>
<dbReference type="AlphaFoldDB" id="H0JS46"/>
<protein>
    <submittedName>
        <fullName evidence="3">Putative integral membrane protein</fullName>
    </submittedName>
</protein>
<proteinExistence type="predicted"/>
<feature type="compositionally biased region" description="Basic residues" evidence="1">
    <location>
        <begin position="271"/>
        <end position="284"/>
    </location>
</feature>
<name>H0JS46_9NOCA</name>
<evidence type="ECO:0000256" key="2">
    <source>
        <dbReference type="SAM" id="Phobius"/>
    </source>
</evidence>
<feature type="transmembrane region" description="Helical" evidence="2">
    <location>
        <begin position="6"/>
        <end position="25"/>
    </location>
</feature>
<evidence type="ECO:0000313" key="4">
    <source>
        <dbReference type="Proteomes" id="UP000005064"/>
    </source>
</evidence>
<keyword evidence="2" id="KW-1133">Transmembrane helix</keyword>
<feature type="region of interest" description="Disordered" evidence="1">
    <location>
        <begin position="214"/>
        <end position="318"/>
    </location>
</feature>
<sequence>MDVQLTAAHWVYLAGILVILATMALRKNIVVPAVVATFLTALTFSGSIVTGLSAIFNASLVAAKELFNIFLIIAMVTAMLGALRQLGADRMMVAPFRRVMRAGTSSFLVLAAVTYVISLFFWPTPAVPLVGAVLIPVAIRAGMSPLSVGMVIAICGQGMALSSDYIIKVAPGISASAAGVEADAVADKAMVLSLIVGGTALLITYLVQKRHWRARPPTSSSSGRPQPTAASVTQPTAASARPVTTPRATGVAPVLRVGRNPPVAPAAAESRRRRPRRCSWRRPTRSPTPTPRRRRNAAVPRRRSRCSCRSPTSRSSST</sequence>
<organism evidence="3 4">
    <name type="scientific">Rhodococcus pyridinivorans AK37</name>
    <dbReference type="NCBI Taxonomy" id="1114960"/>
    <lineage>
        <taxon>Bacteria</taxon>
        <taxon>Bacillati</taxon>
        <taxon>Actinomycetota</taxon>
        <taxon>Actinomycetes</taxon>
        <taxon>Mycobacteriales</taxon>
        <taxon>Nocardiaceae</taxon>
        <taxon>Rhodococcus</taxon>
    </lineage>
</organism>
<dbReference type="Proteomes" id="UP000005064">
    <property type="component" value="Unassembled WGS sequence"/>
</dbReference>
<accession>H0JS46</accession>
<feature type="transmembrane region" description="Helical" evidence="2">
    <location>
        <begin position="104"/>
        <end position="123"/>
    </location>
</feature>
<feature type="compositionally biased region" description="Basic residues" evidence="1">
    <location>
        <begin position="291"/>
        <end position="306"/>
    </location>
</feature>
<gene>
    <name evidence="3" type="ORF">AK37_12639</name>
</gene>
<dbReference type="PATRIC" id="fig|1114960.4.peg.2579"/>
<comment type="caution">
    <text evidence="3">The sequence shown here is derived from an EMBL/GenBank/DDBJ whole genome shotgun (WGS) entry which is preliminary data.</text>
</comment>
<keyword evidence="2" id="KW-0812">Transmembrane</keyword>
<reference evidence="3 4" key="1">
    <citation type="submission" date="2011-12" db="EMBL/GenBank/DDBJ databases">
        <authorList>
            <person name="Kriszt B."/>
            <person name="Tancsics A."/>
            <person name="Cserhati M."/>
            <person name="Toth A."/>
            <person name="Nagy I."/>
            <person name="Horvath B."/>
            <person name="Tamura T."/>
            <person name="Kukolya J."/>
            <person name="Szoboszlay S."/>
        </authorList>
    </citation>
    <scope>NUCLEOTIDE SEQUENCE [LARGE SCALE GENOMIC DNA]</scope>
    <source>
        <strain evidence="3 4">AK37</strain>
    </source>
</reference>
<feature type="compositionally biased region" description="Polar residues" evidence="1">
    <location>
        <begin position="217"/>
        <end position="237"/>
    </location>
</feature>
<keyword evidence="2" id="KW-0472">Membrane</keyword>
<feature type="transmembrane region" description="Helical" evidence="2">
    <location>
        <begin position="66"/>
        <end position="83"/>
    </location>
</feature>
<dbReference type="EMBL" id="AHBW01000041">
    <property type="protein sequence ID" value="EHK83286.1"/>
    <property type="molecule type" value="Genomic_DNA"/>
</dbReference>